<feature type="region of interest" description="Disordered" evidence="1">
    <location>
        <begin position="72"/>
        <end position="143"/>
    </location>
</feature>
<reference evidence="2 3" key="1">
    <citation type="submission" date="2024-01" db="EMBL/GenBank/DDBJ databases">
        <title>A draft genome for the cacao thread blight pathogen Marasmiellus scandens.</title>
        <authorList>
            <person name="Baruah I.K."/>
            <person name="Leung J."/>
            <person name="Bukari Y."/>
            <person name="Amoako-Attah I."/>
            <person name="Meinhardt L.W."/>
            <person name="Bailey B.A."/>
            <person name="Cohen S.P."/>
        </authorList>
    </citation>
    <scope>NUCLEOTIDE SEQUENCE [LARGE SCALE GENOMIC DNA]</scope>
    <source>
        <strain evidence="2 3">GH-19</strain>
    </source>
</reference>
<evidence type="ECO:0000313" key="3">
    <source>
        <dbReference type="Proteomes" id="UP001498398"/>
    </source>
</evidence>
<comment type="caution">
    <text evidence="2">The sequence shown here is derived from an EMBL/GenBank/DDBJ whole genome shotgun (WGS) entry which is preliminary data.</text>
</comment>
<gene>
    <name evidence="2" type="ORF">VKT23_020417</name>
</gene>
<dbReference type="EMBL" id="JBANRG010000133">
    <property type="protein sequence ID" value="KAK7434018.1"/>
    <property type="molecule type" value="Genomic_DNA"/>
</dbReference>
<organism evidence="2 3">
    <name type="scientific">Marasmiellus scandens</name>
    <dbReference type="NCBI Taxonomy" id="2682957"/>
    <lineage>
        <taxon>Eukaryota</taxon>
        <taxon>Fungi</taxon>
        <taxon>Dikarya</taxon>
        <taxon>Basidiomycota</taxon>
        <taxon>Agaricomycotina</taxon>
        <taxon>Agaricomycetes</taxon>
        <taxon>Agaricomycetidae</taxon>
        <taxon>Agaricales</taxon>
        <taxon>Marasmiineae</taxon>
        <taxon>Omphalotaceae</taxon>
        <taxon>Marasmiellus</taxon>
    </lineage>
</organism>
<evidence type="ECO:0000256" key="1">
    <source>
        <dbReference type="SAM" id="MobiDB-lite"/>
    </source>
</evidence>
<dbReference type="Proteomes" id="UP001498398">
    <property type="component" value="Unassembled WGS sequence"/>
</dbReference>
<feature type="region of interest" description="Disordered" evidence="1">
    <location>
        <begin position="1"/>
        <end position="42"/>
    </location>
</feature>
<sequence>MDTVEHPDDLSETEMQEKRADPSANDSEGSDFEFHVDGDRDEEDLDVKLDITEVKEVAVEHGQLLSKFRATVPKAVSSEDKKCKQREYQRGRRARIRAEKQAQQNSKGSDSNPAPESAAPAPKRRKKSHSVDEDTSPAVVPQPSPKNLIAYIHILKNTVTSTTNSRMKAKAAEQAYIQRGPIQFSSAVSYSEFLQTLAKALPCPPENIRENTLFYKPQKPQNSAELPFGSEISYTAMITEFESRTSRQGYSMIIKMDPPAKPTEEPAFWGTGDDTQQPTFDFTIVETLPDPSTSVSSQKLSFDAKNAPFMERLYEQYPIGNNKFYPHLHVYTDSKSSSWNLDNVRLSVWASHMARGTDGVDEKNPPRSPCFDFSQRLKLPIKPQASSDSEPQPAASSFVATAPTITASSESSTRDRILDVMLINMLNQQLSNMPNIQAISQTPGTFPMTITSEKPLPVLSISRSPCKPGIHVELSTFCSHCHLSEKDMERLQDLEYTHGYKK</sequence>
<feature type="compositionally biased region" description="Basic and acidic residues" evidence="1">
    <location>
        <begin position="77"/>
        <end position="100"/>
    </location>
</feature>
<name>A0ABR1IKC1_9AGAR</name>
<proteinExistence type="predicted"/>
<accession>A0ABR1IKC1</accession>
<protein>
    <submittedName>
        <fullName evidence="2">Uncharacterized protein</fullName>
    </submittedName>
</protein>
<feature type="compositionally biased region" description="Polar residues" evidence="1">
    <location>
        <begin position="101"/>
        <end position="112"/>
    </location>
</feature>
<evidence type="ECO:0000313" key="2">
    <source>
        <dbReference type="EMBL" id="KAK7434018.1"/>
    </source>
</evidence>
<keyword evidence="3" id="KW-1185">Reference proteome</keyword>
<feature type="compositionally biased region" description="Basic and acidic residues" evidence="1">
    <location>
        <begin position="1"/>
        <end position="21"/>
    </location>
</feature>